<evidence type="ECO:0000313" key="3">
    <source>
        <dbReference type="EMBL" id="SHO51618.1"/>
    </source>
</evidence>
<keyword evidence="1" id="KW-0812">Transmembrane</keyword>
<feature type="transmembrane region" description="Helical" evidence="1">
    <location>
        <begin position="87"/>
        <end position="106"/>
    </location>
</feature>
<feature type="transmembrane region" description="Helical" evidence="1">
    <location>
        <begin position="127"/>
        <end position="148"/>
    </location>
</feature>
<name>A0A1M7YGG2_9FIRM</name>
<dbReference type="InterPro" id="IPR003675">
    <property type="entry name" value="Rce1/LyrA-like_dom"/>
</dbReference>
<feature type="transmembrane region" description="Helical" evidence="1">
    <location>
        <begin position="12"/>
        <end position="28"/>
    </location>
</feature>
<reference evidence="3 4" key="1">
    <citation type="submission" date="2016-12" db="EMBL/GenBank/DDBJ databases">
        <authorList>
            <person name="Song W.-J."/>
            <person name="Kurnit D.M."/>
        </authorList>
    </citation>
    <scope>NUCLEOTIDE SEQUENCE [LARGE SCALE GENOMIC DNA]</scope>
    <source>
        <strain evidence="3 4">DSM 12503</strain>
    </source>
</reference>
<dbReference type="Pfam" id="PF02517">
    <property type="entry name" value="Rce1-like"/>
    <property type="match status" value="1"/>
</dbReference>
<dbReference type="EMBL" id="FRFD01000009">
    <property type="protein sequence ID" value="SHO51618.1"/>
    <property type="molecule type" value="Genomic_DNA"/>
</dbReference>
<sequence length="203" mass="22957">MQLFINKLLSSVLQIIVFTIVPFIWWLVSAKEKESFFSWVGIKKIKSEKRTTVWRMTFFVTIGFMIISIFILYILKGTETATSDFAGMGIKVLPAALIYAFLNTALPEELLFRGFLLKRLENKFGFTIANILQSMLFGIMHGIMFISLIGILKAVLVIVFTASIAWFMGYVNEKKANGSICPSWIIHSLSNTVSSLISMFSII</sequence>
<keyword evidence="3" id="KW-0645">Protease</keyword>
<organism evidence="3 4">
    <name type="scientific">Anaerocolumna xylanovorans DSM 12503</name>
    <dbReference type="NCBI Taxonomy" id="1121345"/>
    <lineage>
        <taxon>Bacteria</taxon>
        <taxon>Bacillati</taxon>
        <taxon>Bacillota</taxon>
        <taxon>Clostridia</taxon>
        <taxon>Lachnospirales</taxon>
        <taxon>Lachnospiraceae</taxon>
        <taxon>Anaerocolumna</taxon>
    </lineage>
</organism>
<keyword evidence="1" id="KW-0472">Membrane</keyword>
<keyword evidence="3" id="KW-0378">Hydrolase</keyword>
<keyword evidence="1" id="KW-1133">Transmembrane helix</keyword>
<dbReference type="GO" id="GO:0006508">
    <property type="term" value="P:proteolysis"/>
    <property type="evidence" value="ECO:0007669"/>
    <property type="project" value="UniProtKB-KW"/>
</dbReference>
<gene>
    <name evidence="3" type="ORF">SAMN02745217_03284</name>
</gene>
<keyword evidence="4" id="KW-1185">Reference proteome</keyword>
<feature type="transmembrane region" description="Helical" evidence="1">
    <location>
        <begin position="53"/>
        <end position="75"/>
    </location>
</feature>
<accession>A0A1M7YGG2</accession>
<evidence type="ECO:0000313" key="4">
    <source>
        <dbReference type="Proteomes" id="UP000184612"/>
    </source>
</evidence>
<dbReference type="AlphaFoldDB" id="A0A1M7YGG2"/>
<feature type="transmembrane region" description="Helical" evidence="1">
    <location>
        <begin position="154"/>
        <end position="172"/>
    </location>
</feature>
<proteinExistence type="predicted"/>
<dbReference type="RefSeq" id="WP_073589924.1">
    <property type="nucleotide sequence ID" value="NZ_FRFD01000009.1"/>
</dbReference>
<feature type="domain" description="CAAX prenyl protease 2/Lysostaphin resistance protein A-like" evidence="2">
    <location>
        <begin position="95"/>
        <end position="193"/>
    </location>
</feature>
<dbReference type="OrthoDB" id="1437285at2"/>
<dbReference type="GO" id="GO:0080120">
    <property type="term" value="P:CAAX-box protein maturation"/>
    <property type="evidence" value="ECO:0007669"/>
    <property type="project" value="UniProtKB-ARBA"/>
</dbReference>
<protein>
    <submittedName>
        <fullName evidence="3">CAAX protease self-immunity</fullName>
    </submittedName>
</protein>
<dbReference type="Proteomes" id="UP000184612">
    <property type="component" value="Unassembled WGS sequence"/>
</dbReference>
<evidence type="ECO:0000259" key="2">
    <source>
        <dbReference type="Pfam" id="PF02517"/>
    </source>
</evidence>
<evidence type="ECO:0000256" key="1">
    <source>
        <dbReference type="SAM" id="Phobius"/>
    </source>
</evidence>
<dbReference type="STRING" id="1121345.SAMN02745217_03284"/>
<dbReference type="GO" id="GO:0004175">
    <property type="term" value="F:endopeptidase activity"/>
    <property type="evidence" value="ECO:0007669"/>
    <property type="project" value="UniProtKB-ARBA"/>
</dbReference>